<proteinExistence type="predicted"/>
<evidence type="ECO:0000313" key="1">
    <source>
        <dbReference type="EMBL" id="EQB47666.1"/>
    </source>
</evidence>
<protein>
    <submittedName>
        <fullName evidence="1">Uncharacterized protein</fullName>
    </submittedName>
</protein>
<gene>
    <name evidence="1" type="ORF">CGLO_13166</name>
</gene>
<dbReference type="HOGENOM" id="CLU_3425089_0_0_1"/>
<name>T0L7Q9_COLGC</name>
<dbReference type="EMBL" id="AMYD01002866">
    <property type="protein sequence ID" value="EQB47666.1"/>
    <property type="molecule type" value="Genomic_DNA"/>
</dbReference>
<evidence type="ECO:0000313" key="2">
    <source>
        <dbReference type="Proteomes" id="UP000015530"/>
    </source>
</evidence>
<organism evidence="1 2">
    <name type="scientific">Colletotrichum gloeosporioides (strain Cg-14)</name>
    <name type="common">Anthracnose fungus</name>
    <name type="synonym">Glomerella cingulata</name>
    <dbReference type="NCBI Taxonomy" id="1237896"/>
    <lineage>
        <taxon>Eukaryota</taxon>
        <taxon>Fungi</taxon>
        <taxon>Dikarya</taxon>
        <taxon>Ascomycota</taxon>
        <taxon>Pezizomycotina</taxon>
        <taxon>Sordariomycetes</taxon>
        <taxon>Hypocreomycetidae</taxon>
        <taxon>Glomerellales</taxon>
        <taxon>Glomerellaceae</taxon>
        <taxon>Colletotrichum</taxon>
        <taxon>Colletotrichum gloeosporioides species complex</taxon>
    </lineage>
</organism>
<sequence>MFFSIVWGTTDDLGVIIDVPEL</sequence>
<accession>T0L7Q9</accession>
<comment type="caution">
    <text evidence="1">The sequence shown here is derived from an EMBL/GenBank/DDBJ whole genome shotgun (WGS) entry which is preliminary data.</text>
</comment>
<dbReference type="Proteomes" id="UP000015530">
    <property type="component" value="Unassembled WGS sequence"/>
</dbReference>
<reference evidence="2" key="1">
    <citation type="journal article" date="2013" name="Mol. Plant Microbe Interact.">
        <title>Global aspects of pacC regulation of pathogenicity genes in Colletotrichum gloeosporioides as revealed by transcriptome analysis.</title>
        <authorList>
            <person name="Alkan N."/>
            <person name="Meng X."/>
            <person name="Friedlander G."/>
            <person name="Reuveni E."/>
            <person name="Sukno S."/>
            <person name="Sherman A."/>
            <person name="Thon M."/>
            <person name="Fluhr R."/>
            <person name="Prusky D."/>
        </authorList>
    </citation>
    <scope>NUCLEOTIDE SEQUENCE [LARGE SCALE GENOMIC DNA]</scope>
    <source>
        <strain evidence="2">Cg-14</strain>
    </source>
</reference>
<dbReference type="AlphaFoldDB" id="T0L7Q9"/>